<accession>A0ABQ4DJS0</accession>
<feature type="transmembrane region" description="Helical" evidence="2">
    <location>
        <begin position="207"/>
        <end position="227"/>
    </location>
</feature>
<evidence type="ECO:0000256" key="1">
    <source>
        <dbReference type="SAM" id="MobiDB-lite"/>
    </source>
</evidence>
<dbReference type="EMBL" id="BONP01000004">
    <property type="protein sequence ID" value="GIG39171.1"/>
    <property type="molecule type" value="Genomic_DNA"/>
</dbReference>
<evidence type="ECO:0000313" key="3">
    <source>
        <dbReference type="EMBL" id="GIG39171.1"/>
    </source>
</evidence>
<evidence type="ECO:0000256" key="2">
    <source>
        <dbReference type="SAM" id="Phobius"/>
    </source>
</evidence>
<dbReference type="Proteomes" id="UP000614741">
    <property type="component" value="Unassembled WGS sequence"/>
</dbReference>
<dbReference type="InterPro" id="IPR018750">
    <property type="entry name" value="DUF2306_membrane"/>
</dbReference>
<evidence type="ECO:0000313" key="4">
    <source>
        <dbReference type="Proteomes" id="UP000614741"/>
    </source>
</evidence>
<keyword evidence="4" id="KW-1185">Reference proteome</keyword>
<sequence>MTTTTPHRPEPRTPGRSRPGGRGAGLVVVGVLALTIAAMSLVTYGTAGLDELAERGGGLGGAYAQAAPFFQVALYVHIVSASLALVLGPLQLLGRLRRRRPGLHRATGRVYLVAVGVGSLSGLAVLPVNSAGLVGVFGFGTLAVLWALTAARGLRAVRSGDVAGHQAWMLRNYALTFAAVTLRLWLGVLMGARLALGADPGAAFADAYAAVPFLCWLPNLVVAEWLVRRRGLPSYALPPARVAAHAATP</sequence>
<feature type="transmembrane region" description="Helical" evidence="2">
    <location>
        <begin position="172"/>
        <end position="195"/>
    </location>
</feature>
<keyword evidence="2" id="KW-0472">Membrane</keyword>
<proteinExistence type="predicted"/>
<feature type="region of interest" description="Disordered" evidence="1">
    <location>
        <begin position="1"/>
        <end position="22"/>
    </location>
</feature>
<feature type="transmembrane region" description="Helical" evidence="2">
    <location>
        <begin position="132"/>
        <end position="151"/>
    </location>
</feature>
<feature type="transmembrane region" description="Helical" evidence="2">
    <location>
        <begin position="21"/>
        <end position="42"/>
    </location>
</feature>
<gene>
    <name evidence="3" type="ORF">Cph01nite_09330</name>
</gene>
<dbReference type="RefSeq" id="WP_203671622.1">
    <property type="nucleotide sequence ID" value="NZ_BONP01000004.1"/>
</dbReference>
<evidence type="ECO:0008006" key="5">
    <source>
        <dbReference type="Google" id="ProtNLM"/>
    </source>
</evidence>
<name>A0ABQ4DJS0_9CELL</name>
<comment type="caution">
    <text evidence="3">The sequence shown here is derived from an EMBL/GenBank/DDBJ whole genome shotgun (WGS) entry which is preliminary data.</text>
</comment>
<protein>
    <recommendedName>
        <fullName evidence="5">DUF2306 domain-containing protein</fullName>
    </recommendedName>
</protein>
<feature type="transmembrane region" description="Helical" evidence="2">
    <location>
        <begin position="108"/>
        <end position="126"/>
    </location>
</feature>
<feature type="transmembrane region" description="Helical" evidence="2">
    <location>
        <begin position="62"/>
        <end position="87"/>
    </location>
</feature>
<keyword evidence="2" id="KW-0812">Transmembrane</keyword>
<dbReference type="Pfam" id="PF10067">
    <property type="entry name" value="DUF2306"/>
    <property type="match status" value="1"/>
</dbReference>
<organism evidence="3 4">
    <name type="scientific">Cellulomonas phragmiteti</name>
    <dbReference type="NCBI Taxonomy" id="478780"/>
    <lineage>
        <taxon>Bacteria</taxon>
        <taxon>Bacillati</taxon>
        <taxon>Actinomycetota</taxon>
        <taxon>Actinomycetes</taxon>
        <taxon>Micrococcales</taxon>
        <taxon>Cellulomonadaceae</taxon>
        <taxon>Cellulomonas</taxon>
    </lineage>
</organism>
<reference evidence="3 4" key="1">
    <citation type="submission" date="2021-01" db="EMBL/GenBank/DDBJ databases">
        <title>Whole genome shotgun sequence of Cellulomonas phragmiteti NBRC 110785.</title>
        <authorList>
            <person name="Komaki H."/>
            <person name="Tamura T."/>
        </authorList>
    </citation>
    <scope>NUCLEOTIDE SEQUENCE [LARGE SCALE GENOMIC DNA]</scope>
    <source>
        <strain evidence="3 4">NBRC 110785</strain>
    </source>
</reference>
<keyword evidence="2" id="KW-1133">Transmembrane helix</keyword>